<keyword evidence="2" id="KW-1185">Reference proteome</keyword>
<evidence type="ECO:0000313" key="2">
    <source>
        <dbReference type="Proteomes" id="UP001064048"/>
    </source>
</evidence>
<sequence length="72" mass="8287">MDTICKRKMDWNYYSTSSIYATNICQATHDQVPVSTFYSQQAKVQNCGSLSERKLTTLSINTIEARNIDKFK</sequence>
<evidence type="ECO:0000313" key="1">
    <source>
        <dbReference type="EMBL" id="KAI8434974.1"/>
    </source>
</evidence>
<organism evidence="1 2">
    <name type="scientific">Choristoneura fumiferana</name>
    <name type="common">Spruce budworm moth</name>
    <name type="synonym">Archips fumiferana</name>
    <dbReference type="NCBI Taxonomy" id="7141"/>
    <lineage>
        <taxon>Eukaryota</taxon>
        <taxon>Metazoa</taxon>
        <taxon>Ecdysozoa</taxon>
        <taxon>Arthropoda</taxon>
        <taxon>Hexapoda</taxon>
        <taxon>Insecta</taxon>
        <taxon>Pterygota</taxon>
        <taxon>Neoptera</taxon>
        <taxon>Endopterygota</taxon>
        <taxon>Lepidoptera</taxon>
        <taxon>Glossata</taxon>
        <taxon>Ditrysia</taxon>
        <taxon>Tortricoidea</taxon>
        <taxon>Tortricidae</taxon>
        <taxon>Tortricinae</taxon>
        <taxon>Choristoneura</taxon>
    </lineage>
</organism>
<comment type="caution">
    <text evidence="1">The sequence shown here is derived from an EMBL/GenBank/DDBJ whole genome shotgun (WGS) entry which is preliminary data.</text>
</comment>
<protein>
    <submittedName>
        <fullName evidence="1">Uncharacterized protein</fullName>
    </submittedName>
</protein>
<dbReference type="Proteomes" id="UP001064048">
    <property type="component" value="Chromosome 5"/>
</dbReference>
<name>A0ACC0KEQ8_CHOFU</name>
<accession>A0ACC0KEQ8</accession>
<gene>
    <name evidence="1" type="ORF">MSG28_003428</name>
</gene>
<reference evidence="1 2" key="1">
    <citation type="journal article" date="2022" name="Genome Biol. Evol.">
        <title>The Spruce Budworm Genome: Reconstructing the Evolutionary History of Antifreeze Proteins.</title>
        <authorList>
            <person name="Beliveau C."/>
            <person name="Gagne P."/>
            <person name="Picq S."/>
            <person name="Vernygora O."/>
            <person name="Keeling C.I."/>
            <person name="Pinkney K."/>
            <person name="Doucet D."/>
            <person name="Wen F."/>
            <person name="Johnston J.S."/>
            <person name="Maaroufi H."/>
            <person name="Boyle B."/>
            <person name="Laroche J."/>
            <person name="Dewar K."/>
            <person name="Juretic N."/>
            <person name="Blackburn G."/>
            <person name="Nisole A."/>
            <person name="Brunet B."/>
            <person name="Brandao M."/>
            <person name="Lumley L."/>
            <person name="Duan J."/>
            <person name="Quan G."/>
            <person name="Lucarotti C.J."/>
            <person name="Roe A.D."/>
            <person name="Sperling F.A.H."/>
            <person name="Levesque R.C."/>
            <person name="Cusson M."/>
        </authorList>
    </citation>
    <scope>NUCLEOTIDE SEQUENCE [LARGE SCALE GENOMIC DNA]</scope>
    <source>
        <strain evidence="1">Glfc:IPQL:Cfum</strain>
    </source>
</reference>
<proteinExistence type="predicted"/>
<dbReference type="EMBL" id="CM046105">
    <property type="protein sequence ID" value="KAI8434974.1"/>
    <property type="molecule type" value="Genomic_DNA"/>
</dbReference>